<reference evidence="1" key="1">
    <citation type="submission" date="2021-06" db="EMBL/GenBank/DDBJ databases">
        <title>Sequencing of actinobacteria type strains.</title>
        <authorList>
            <person name="Nguyen G.-S."/>
            <person name="Wentzel A."/>
        </authorList>
    </citation>
    <scope>NUCLEOTIDE SEQUENCE</scope>
    <source>
        <strain evidence="1">P38-E01</strain>
    </source>
</reference>
<keyword evidence="2" id="KW-1185">Reference proteome</keyword>
<dbReference type="RefSeq" id="WP_211042749.1">
    <property type="nucleotide sequence ID" value="NZ_JAELVF020000001.1"/>
</dbReference>
<dbReference type="Proteomes" id="UP000694501">
    <property type="component" value="Unassembled WGS sequence"/>
</dbReference>
<evidence type="ECO:0000313" key="2">
    <source>
        <dbReference type="Proteomes" id="UP000694501"/>
    </source>
</evidence>
<organism evidence="1 2">
    <name type="scientific">Streptomyces tardus</name>
    <dbReference type="NCBI Taxonomy" id="2780544"/>
    <lineage>
        <taxon>Bacteria</taxon>
        <taxon>Bacillati</taxon>
        <taxon>Actinomycetota</taxon>
        <taxon>Actinomycetes</taxon>
        <taxon>Kitasatosporales</taxon>
        <taxon>Streptomycetaceae</taxon>
        <taxon>Streptomyces</taxon>
    </lineage>
</organism>
<dbReference type="SUPFAM" id="SSF53822">
    <property type="entry name" value="Periplasmic binding protein-like I"/>
    <property type="match status" value="1"/>
</dbReference>
<name>A0A949N7R0_9ACTN</name>
<protein>
    <submittedName>
        <fullName evidence="1">Amino acid ABC transporter substrate-binding protein</fullName>
    </submittedName>
</protein>
<proteinExistence type="predicted"/>
<dbReference type="Gene3D" id="3.40.50.2300">
    <property type="match status" value="2"/>
</dbReference>
<comment type="caution">
    <text evidence="1">The sequence shown here is derived from an EMBL/GenBank/DDBJ whole genome shotgun (WGS) entry which is preliminary data.</text>
</comment>
<dbReference type="InterPro" id="IPR028082">
    <property type="entry name" value="Peripla_BP_I"/>
</dbReference>
<evidence type="ECO:0000313" key="1">
    <source>
        <dbReference type="EMBL" id="MBU7597696.1"/>
    </source>
</evidence>
<accession>A0A949N7R0</accession>
<dbReference type="EMBL" id="JAELVF020000001">
    <property type="protein sequence ID" value="MBU7597696.1"/>
    <property type="molecule type" value="Genomic_DNA"/>
</dbReference>
<dbReference type="AlphaFoldDB" id="A0A949N7R0"/>
<gene>
    <name evidence="1" type="ORF">JGS22_008705</name>
</gene>
<sequence>MPSPLPRWNRLPRWGKILYALTATAALLAALVYVVPALQKPDTCHDGIEKIDDQCIGVDGAGYDFGTPEISAVAEAIAAENERIAGQPHVTVAVMLPLQSQTAGLRRQMRSDLQGAYLGQRQSNASGRKPMMRLVLANPGRYYAHQDKVVSTLLDMSKSGSDNLRAVTGFNLSLEATEKAVERLTKNGVPVLASRITGDDIANVEGAEQQRFPGLARILPTNDNAAKALASFLGEEGRENARTVLVHDTRGDTYNRSLASAFRGIEETGPAGPTDAPFTSPSINELGTTGNQFDQIANNICASKADTVYFAGRHTHLKTFALTLAKQACADRHFTLISGSDAASLAQNMTKKDWAELRGEDGSAKVTVQYAAPAHPDAWDTELAAWAENRKKTEEGGPSPRPQYLDEPKTALDKLKKLIATTAGEGTDIGSTPDLADSRTMLVHDGVLTVGTALHKVQGTDESKVPSLTDLSQQWSKLHSEHRIKGTSGLICLTSDGHPYNKPVSVVRLHPGKDGRGTLKFAGLAWPTGKEQPENCVIPSDTP</sequence>